<dbReference type="SUPFAM" id="SSF51735">
    <property type="entry name" value="NAD(P)-binding Rossmann-fold domains"/>
    <property type="match status" value="1"/>
</dbReference>
<proteinExistence type="predicted"/>
<evidence type="ECO:0000256" key="1">
    <source>
        <dbReference type="SAM" id="Phobius"/>
    </source>
</evidence>
<sequence length="298" mass="34487">MSEPELVIGVLGATSFVGDRLFAPEFTQISDRDYSWTAFSRNQQKLTHEETSKIQWCLLNDSPLATGKQRIEYWICLAPIWVLPEYFPLLKSCGARRIVALSSTSRFTKEDSIDLTEQQLANRLADGEHQLISWAEQHQIEWIIIRTTMIYGWGRDQNITRISRFIQRFGFFPLLGKANGLRQPIHVDDVAQFCHLALFKKNITNKAYNISGGESLSYKNMVERIFATLGVKPIFFHLPLFFFRIIITLLHIFPRFKKVSVGMAKRMNQDLTFPNKNVKNDFEFEPRGFELSKDDVGL</sequence>
<gene>
    <name evidence="3" type="primary">fcl</name>
    <name evidence="3" type="ORF">Pan241w_31550</name>
</gene>
<dbReference type="PANTHER" id="PTHR43245">
    <property type="entry name" value="BIFUNCTIONAL POLYMYXIN RESISTANCE PROTEIN ARNA"/>
    <property type="match status" value="1"/>
</dbReference>
<keyword evidence="1" id="KW-0472">Membrane</keyword>
<dbReference type="AlphaFoldDB" id="A0A517RGQ2"/>
<reference evidence="3 4" key="1">
    <citation type="submission" date="2019-02" db="EMBL/GenBank/DDBJ databases">
        <title>Deep-cultivation of Planctomycetes and their phenomic and genomic characterization uncovers novel biology.</title>
        <authorList>
            <person name="Wiegand S."/>
            <person name="Jogler M."/>
            <person name="Boedeker C."/>
            <person name="Pinto D."/>
            <person name="Vollmers J."/>
            <person name="Rivas-Marin E."/>
            <person name="Kohn T."/>
            <person name="Peeters S.H."/>
            <person name="Heuer A."/>
            <person name="Rast P."/>
            <person name="Oberbeckmann S."/>
            <person name="Bunk B."/>
            <person name="Jeske O."/>
            <person name="Meyerdierks A."/>
            <person name="Storesund J.E."/>
            <person name="Kallscheuer N."/>
            <person name="Luecker S."/>
            <person name="Lage O.M."/>
            <person name="Pohl T."/>
            <person name="Merkel B.J."/>
            <person name="Hornburger P."/>
            <person name="Mueller R.-W."/>
            <person name="Bruemmer F."/>
            <person name="Labrenz M."/>
            <person name="Spormann A.M."/>
            <person name="Op den Camp H."/>
            <person name="Overmann J."/>
            <person name="Amann R."/>
            <person name="Jetten M.S.M."/>
            <person name="Mascher T."/>
            <person name="Medema M.H."/>
            <person name="Devos D.P."/>
            <person name="Kaster A.-K."/>
            <person name="Ovreas L."/>
            <person name="Rohde M."/>
            <person name="Galperin M.Y."/>
            <person name="Jogler C."/>
        </authorList>
    </citation>
    <scope>NUCLEOTIDE SEQUENCE [LARGE SCALE GENOMIC DNA]</scope>
    <source>
        <strain evidence="3 4">Pan241w</strain>
    </source>
</reference>
<evidence type="ECO:0000313" key="3">
    <source>
        <dbReference type="EMBL" id="QDT43058.1"/>
    </source>
</evidence>
<dbReference type="Pfam" id="PF01370">
    <property type="entry name" value="Epimerase"/>
    <property type="match status" value="1"/>
</dbReference>
<keyword evidence="1" id="KW-1133">Transmembrane helix</keyword>
<evidence type="ECO:0000313" key="4">
    <source>
        <dbReference type="Proteomes" id="UP000317171"/>
    </source>
</evidence>
<name>A0A517RGQ2_9PLAN</name>
<organism evidence="3 4">
    <name type="scientific">Gimesia alba</name>
    <dbReference type="NCBI Taxonomy" id="2527973"/>
    <lineage>
        <taxon>Bacteria</taxon>
        <taxon>Pseudomonadati</taxon>
        <taxon>Planctomycetota</taxon>
        <taxon>Planctomycetia</taxon>
        <taxon>Planctomycetales</taxon>
        <taxon>Planctomycetaceae</taxon>
        <taxon>Gimesia</taxon>
    </lineage>
</organism>
<keyword evidence="3" id="KW-0560">Oxidoreductase</keyword>
<dbReference type="GO" id="GO:0050577">
    <property type="term" value="F:GDP-L-fucose synthase activity"/>
    <property type="evidence" value="ECO:0007669"/>
    <property type="project" value="UniProtKB-EC"/>
</dbReference>
<dbReference type="RefSeq" id="WP_145217305.1">
    <property type="nucleotide sequence ID" value="NZ_CP036269.1"/>
</dbReference>
<dbReference type="EC" id="1.1.1.271" evidence="3"/>
<dbReference type="Proteomes" id="UP000317171">
    <property type="component" value="Chromosome"/>
</dbReference>
<dbReference type="Gene3D" id="3.40.50.720">
    <property type="entry name" value="NAD(P)-binding Rossmann-like Domain"/>
    <property type="match status" value="1"/>
</dbReference>
<dbReference type="KEGG" id="gaz:Pan241w_31550"/>
<keyword evidence="4" id="KW-1185">Reference proteome</keyword>
<dbReference type="InterPro" id="IPR001509">
    <property type="entry name" value="Epimerase_deHydtase"/>
</dbReference>
<dbReference type="InterPro" id="IPR036291">
    <property type="entry name" value="NAD(P)-bd_dom_sf"/>
</dbReference>
<feature type="transmembrane region" description="Helical" evidence="1">
    <location>
        <begin position="234"/>
        <end position="253"/>
    </location>
</feature>
<protein>
    <submittedName>
        <fullName evidence="3">GDP-L-fucose synthase</fullName>
        <ecNumber evidence="3">1.1.1.271</ecNumber>
    </submittedName>
</protein>
<dbReference type="OrthoDB" id="9808602at2"/>
<dbReference type="InterPro" id="IPR050177">
    <property type="entry name" value="Lipid_A_modif_metabolic_enz"/>
</dbReference>
<dbReference type="EMBL" id="CP036269">
    <property type="protein sequence ID" value="QDT43058.1"/>
    <property type="molecule type" value="Genomic_DNA"/>
</dbReference>
<accession>A0A517RGQ2</accession>
<evidence type="ECO:0000259" key="2">
    <source>
        <dbReference type="Pfam" id="PF01370"/>
    </source>
</evidence>
<dbReference type="PANTHER" id="PTHR43245:SF51">
    <property type="entry name" value="SHORT CHAIN DEHYDROGENASE_REDUCTASE FAMILY 42E, MEMBER 2"/>
    <property type="match status" value="1"/>
</dbReference>
<feature type="domain" description="NAD-dependent epimerase/dehydratase" evidence="2">
    <location>
        <begin position="92"/>
        <end position="210"/>
    </location>
</feature>
<keyword evidence="1" id="KW-0812">Transmembrane</keyword>